<sequence length="168" mass="18830">MDAVLESLKNLLTNLNFVSVEEVELQEEEIGNREEVSTITEEGEEEDGTSSVFDNEVDEADDFEYLPSRNGEQWQYPVSHRVPQKVAFSASIPDTPSQMEDENAGASGIDLVGVEKPTRPGSSIKLAHSEERASRPTSLDSRIPRQRRYIPSTPRSRPRNSSDPNRIE</sequence>
<keyword evidence="3" id="KW-1185">Reference proteome</keyword>
<proteinExistence type="predicted"/>
<reference evidence="2" key="1">
    <citation type="journal article" date="2020" name="Stud. Mycol.">
        <title>101 Dothideomycetes genomes: a test case for predicting lifestyles and emergence of pathogens.</title>
        <authorList>
            <person name="Haridas S."/>
            <person name="Albert R."/>
            <person name="Binder M."/>
            <person name="Bloem J."/>
            <person name="Labutti K."/>
            <person name="Salamov A."/>
            <person name="Andreopoulos B."/>
            <person name="Baker S."/>
            <person name="Barry K."/>
            <person name="Bills G."/>
            <person name="Bluhm B."/>
            <person name="Cannon C."/>
            <person name="Castanera R."/>
            <person name="Culley D."/>
            <person name="Daum C."/>
            <person name="Ezra D."/>
            <person name="Gonzalez J."/>
            <person name="Henrissat B."/>
            <person name="Kuo A."/>
            <person name="Liang C."/>
            <person name="Lipzen A."/>
            <person name="Lutzoni F."/>
            <person name="Magnuson J."/>
            <person name="Mondo S."/>
            <person name="Nolan M."/>
            <person name="Ohm R."/>
            <person name="Pangilinan J."/>
            <person name="Park H.-J."/>
            <person name="Ramirez L."/>
            <person name="Alfaro M."/>
            <person name="Sun H."/>
            <person name="Tritt A."/>
            <person name="Yoshinaga Y."/>
            <person name="Zwiers L.-H."/>
            <person name="Turgeon B."/>
            <person name="Goodwin S."/>
            <person name="Spatafora J."/>
            <person name="Crous P."/>
            <person name="Grigoriev I."/>
        </authorList>
    </citation>
    <scope>NUCLEOTIDE SEQUENCE</scope>
    <source>
        <strain evidence="2">CBS 207.26</strain>
    </source>
</reference>
<feature type="region of interest" description="Disordered" evidence="1">
    <location>
        <begin position="29"/>
        <end position="57"/>
    </location>
</feature>
<evidence type="ECO:0000313" key="3">
    <source>
        <dbReference type="Proteomes" id="UP000800200"/>
    </source>
</evidence>
<protein>
    <submittedName>
        <fullName evidence="2">Uncharacterized protein</fullName>
    </submittedName>
</protein>
<dbReference type="EMBL" id="ML994655">
    <property type="protein sequence ID" value="KAF2181013.1"/>
    <property type="molecule type" value="Genomic_DNA"/>
</dbReference>
<feature type="compositionally biased region" description="Low complexity" evidence="1">
    <location>
        <begin position="151"/>
        <end position="168"/>
    </location>
</feature>
<dbReference type="AlphaFoldDB" id="A0A6A6DPV4"/>
<dbReference type="Proteomes" id="UP000800200">
    <property type="component" value="Unassembled WGS sequence"/>
</dbReference>
<organism evidence="2 3">
    <name type="scientific">Zopfia rhizophila CBS 207.26</name>
    <dbReference type="NCBI Taxonomy" id="1314779"/>
    <lineage>
        <taxon>Eukaryota</taxon>
        <taxon>Fungi</taxon>
        <taxon>Dikarya</taxon>
        <taxon>Ascomycota</taxon>
        <taxon>Pezizomycotina</taxon>
        <taxon>Dothideomycetes</taxon>
        <taxon>Dothideomycetes incertae sedis</taxon>
        <taxon>Zopfiaceae</taxon>
        <taxon>Zopfia</taxon>
    </lineage>
</organism>
<feature type="region of interest" description="Disordered" evidence="1">
    <location>
        <begin position="91"/>
        <end position="168"/>
    </location>
</feature>
<gene>
    <name evidence="2" type="ORF">K469DRAFT_753072</name>
</gene>
<accession>A0A6A6DPV4</accession>
<evidence type="ECO:0000313" key="2">
    <source>
        <dbReference type="EMBL" id="KAF2181013.1"/>
    </source>
</evidence>
<name>A0A6A6DPV4_9PEZI</name>
<evidence type="ECO:0000256" key="1">
    <source>
        <dbReference type="SAM" id="MobiDB-lite"/>
    </source>
</evidence>